<keyword evidence="3" id="KW-1185">Reference proteome</keyword>
<feature type="domain" description="TNase-like" evidence="1">
    <location>
        <begin position="49"/>
        <end position="168"/>
    </location>
</feature>
<dbReference type="InterPro" id="IPR035437">
    <property type="entry name" value="SNase_OB-fold_sf"/>
</dbReference>
<dbReference type="STRING" id="1192868.GCA_000304395_03879"/>
<keyword evidence="2" id="KW-0255">Endonuclease</keyword>
<dbReference type="SUPFAM" id="SSF50199">
    <property type="entry name" value="Staphylococcal nuclease"/>
    <property type="match status" value="1"/>
</dbReference>
<dbReference type="OrthoDB" id="9805504at2"/>
<comment type="caution">
    <text evidence="2">The sequence shown here is derived from an EMBL/GenBank/DDBJ whole genome shotgun (WGS) entry which is preliminary data.</text>
</comment>
<evidence type="ECO:0000259" key="1">
    <source>
        <dbReference type="PROSITE" id="PS50830"/>
    </source>
</evidence>
<evidence type="ECO:0000313" key="3">
    <source>
        <dbReference type="Proteomes" id="UP000245396"/>
    </source>
</evidence>
<dbReference type="PANTHER" id="PTHR12302:SF26">
    <property type="entry name" value="BLR1266 PROTEIN"/>
    <property type="match status" value="1"/>
</dbReference>
<dbReference type="GO" id="GO:0004519">
    <property type="term" value="F:endonuclease activity"/>
    <property type="evidence" value="ECO:0007669"/>
    <property type="project" value="UniProtKB-KW"/>
</dbReference>
<reference evidence="2 3" key="1">
    <citation type="submission" date="2018-05" db="EMBL/GenBank/DDBJ databases">
        <title>Genomic Encyclopedia of Type Strains, Phase IV (KMG-IV): sequencing the most valuable type-strain genomes for metagenomic binning, comparative biology and taxonomic classification.</title>
        <authorList>
            <person name="Goeker M."/>
        </authorList>
    </citation>
    <scope>NUCLEOTIDE SEQUENCE [LARGE SCALE GENOMIC DNA]</scope>
    <source>
        <strain evidence="2 3">DSM 6986</strain>
    </source>
</reference>
<keyword evidence="2" id="KW-0540">Nuclease</keyword>
<dbReference type="InterPro" id="IPR016071">
    <property type="entry name" value="Staphylococal_nuclease_OB-fold"/>
</dbReference>
<organism evidence="2 3">
    <name type="scientific">Pseudaminobacter salicylatoxidans</name>
    <dbReference type="NCBI Taxonomy" id="93369"/>
    <lineage>
        <taxon>Bacteria</taxon>
        <taxon>Pseudomonadati</taxon>
        <taxon>Pseudomonadota</taxon>
        <taxon>Alphaproteobacteria</taxon>
        <taxon>Hyphomicrobiales</taxon>
        <taxon>Phyllobacteriaceae</taxon>
        <taxon>Pseudaminobacter</taxon>
    </lineage>
</organism>
<evidence type="ECO:0000313" key="2">
    <source>
        <dbReference type="EMBL" id="PWJ85849.1"/>
    </source>
</evidence>
<sequence>MSQMRRYRLYRKRSGASRRRPRGIFDLCLAVAILGMLALVVGRVDRAAVRREAGSVIVNDGDTITLNGQRIRLLGIDAPEYNQTCMADDGSYRCGRQAREALVKLIAGRVVACEGGKRDRYDRLLAICKIGTLDLNRAMVEQGWAVAYGDYGDAQRTAKARQAGIWAGTFERPRDWRASRNIRDEPAPAGFLDWLWNLFDFSGVAL</sequence>
<dbReference type="EMBL" id="QGGG01000002">
    <property type="protein sequence ID" value="PWJ85849.1"/>
    <property type="molecule type" value="Genomic_DNA"/>
</dbReference>
<dbReference type="PROSITE" id="PS50830">
    <property type="entry name" value="TNASE_3"/>
    <property type="match status" value="1"/>
</dbReference>
<dbReference type="Gene3D" id="2.40.50.90">
    <property type="match status" value="1"/>
</dbReference>
<dbReference type="AlphaFoldDB" id="A0A316C7X7"/>
<dbReference type="Proteomes" id="UP000245396">
    <property type="component" value="Unassembled WGS sequence"/>
</dbReference>
<dbReference type="Pfam" id="PF00565">
    <property type="entry name" value="SNase"/>
    <property type="match status" value="1"/>
</dbReference>
<proteinExistence type="predicted"/>
<keyword evidence="2" id="KW-0378">Hydrolase</keyword>
<gene>
    <name evidence="2" type="ORF">C7441_102297</name>
</gene>
<name>A0A316C7X7_PSESE</name>
<dbReference type="PANTHER" id="PTHR12302">
    <property type="entry name" value="EBNA2 BINDING PROTEIN P100"/>
    <property type="match status" value="1"/>
</dbReference>
<accession>A0A316C7X7</accession>
<dbReference type="SMART" id="SM00318">
    <property type="entry name" value="SNc"/>
    <property type="match status" value="1"/>
</dbReference>
<protein>
    <submittedName>
        <fullName evidence="2">Endonuclease YncB(Thermonuclease family)</fullName>
    </submittedName>
</protein>